<evidence type="ECO:0000313" key="2">
    <source>
        <dbReference type="EMBL" id="GAA0211153.1"/>
    </source>
</evidence>
<proteinExistence type="predicted"/>
<feature type="domain" description="DUF6957" evidence="1">
    <location>
        <begin position="29"/>
        <end position="75"/>
    </location>
</feature>
<dbReference type="Proteomes" id="UP001501221">
    <property type="component" value="Unassembled WGS sequence"/>
</dbReference>
<dbReference type="Pfam" id="PF22275">
    <property type="entry name" value="DUF6957"/>
    <property type="match status" value="1"/>
</dbReference>
<gene>
    <name evidence="2" type="ORF">GCM10009123_17970</name>
</gene>
<organism evidence="2 3">
    <name type="scientific">Kangiella japonica</name>
    <dbReference type="NCBI Taxonomy" id="647384"/>
    <lineage>
        <taxon>Bacteria</taxon>
        <taxon>Pseudomonadati</taxon>
        <taxon>Pseudomonadota</taxon>
        <taxon>Gammaproteobacteria</taxon>
        <taxon>Kangiellales</taxon>
        <taxon>Kangiellaceae</taxon>
        <taxon>Kangiella</taxon>
    </lineage>
</organism>
<dbReference type="RefSeq" id="WP_343989437.1">
    <property type="nucleotide sequence ID" value="NZ_BAAAFM010000006.1"/>
</dbReference>
<dbReference type="EMBL" id="BAAAFM010000006">
    <property type="protein sequence ID" value="GAA0211153.1"/>
    <property type="molecule type" value="Genomic_DNA"/>
</dbReference>
<comment type="caution">
    <text evidence="2">The sequence shown here is derived from an EMBL/GenBank/DDBJ whole genome shotgun (WGS) entry which is preliminary data.</text>
</comment>
<protein>
    <recommendedName>
        <fullName evidence="1">DUF6957 domain-containing protein</fullName>
    </recommendedName>
</protein>
<accession>A0ABP3CNG0</accession>
<keyword evidence="3" id="KW-1185">Reference proteome</keyword>
<reference evidence="3" key="1">
    <citation type="journal article" date="2019" name="Int. J. Syst. Evol. Microbiol.">
        <title>The Global Catalogue of Microorganisms (GCM) 10K type strain sequencing project: providing services to taxonomists for standard genome sequencing and annotation.</title>
        <authorList>
            <consortium name="The Broad Institute Genomics Platform"/>
            <consortium name="The Broad Institute Genome Sequencing Center for Infectious Disease"/>
            <person name="Wu L."/>
            <person name="Ma J."/>
        </authorList>
    </citation>
    <scope>NUCLEOTIDE SEQUENCE [LARGE SCALE GENOMIC DNA]</scope>
    <source>
        <strain evidence="3">JCM 16211</strain>
    </source>
</reference>
<name>A0ABP3CNG0_9GAMM</name>
<evidence type="ECO:0000313" key="3">
    <source>
        <dbReference type="Proteomes" id="UP001501221"/>
    </source>
</evidence>
<dbReference type="InterPro" id="IPR054232">
    <property type="entry name" value="DUF6957"/>
</dbReference>
<sequence>MSKVDCVIKDWELVTFNSEEVLYKVVRGIIVEDYNRPFEPGFWVCSTPIIYTDMEQNIVQTKNTVYKLMGNGEFHETDNLIVHTHLCSGLDFIQAMWAIALETKVELESENED</sequence>
<evidence type="ECO:0000259" key="1">
    <source>
        <dbReference type="Pfam" id="PF22275"/>
    </source>
</evidence>